<evidence type="ECO:0000256" key="1">
    <source>
        <dbReference type="SAM" id="SignalP"/>
    </source>
</evidence>
<dbReference type="Proteomes" id="UP000595224">
    <property type="component" value="Chromosome"/>
</dbReference>
<dbReference type="KEGG" id="tper:IWA51_09655"/>
<dbReference type="Pfam" id="PF13624">
    <property type="entry name" value="SurA_N_3"/>
    <property type="match status" value="1"/>
</dbReference>
<evidence type="ECO:0000313" key="3">
    <source>
        <dbReference type="Proteomes" id="UP000595224"/>
    </source>
</evidence>
<dbReference type="EMBL" id="CP064936">
    <property type="protein sequence ID" value="QQA00527.1"/>
    <property type="molecule type" value="Genomic_DNA"/>
</dbReference>
<dbReference type="Gene3D" id="1.10.4030.10">
    <property type="entry name" value="Porin chaperone SurA, peptide-binding domain"/>
    <property type="match status" value="1"/>
</dbReference>
<gene>
    <name evidence="2" type="ORF">IWA51_09655</name>
</gene>
<dbReference type="PANTHER" id="PTHR47245:SF2">
    <property type="entry name" value="PEPTIDYL-PROLYL CIS-TRANS ISOMERASE HP_0175-RELATED"/>
    <property type="match status" value="1"/>
</dbReference>
<dbReference type="PANTHER" id="PTHR47245">
    <property type="entry name" value="PEPTIDYLPROLYL ISOMERASE"/>
    <property type="match status" value="1"/>
</dbReference>
<protein>
    <submittedName>
        <fullName evidence="2">SurA N-terminal domain-containing protein</fullName>
    </submittedName>
</protein>
<dbReference type="InterPro" id="IPR046357">
    <property type="entry name" value="PPIase_dom_sf"/>
</dbReference>
<feature type="chain" id="PRO_5032293663" evidence="1">
    <location>
        <begin position="21"/>
        <end position="362"/>
    </location>
</feature>
<dbReference type="GO" id="GO:0003755">
    <property type="term" value="F:peptidyl-prolyl cis-trans isomerase activity"/>
    <property type="evidence" value="ECO:0007669"/>
    <property type="project" value="InterPro"/>
</dbReference>
<feature type="signal peptide" evidence="1">
    <location>
        <begin position="1"/>
        <end position="20"/>
    </location>
</feature>
<proteinExistence type="predicted"/>
<dbReference type="AlphaFoldDB" id="A0A7T3RCK1"/>
<evidence type="ECO:0000313" key="2">
    <source>
        <dbReference type="EMBL" id="QQA00527.1"/>
    </source>
</evidence>
<name>A0A7T3RCK1_9SPIR</name>
<keyword evidence="3" id="KW-1185">Reference proteome</keyword>
<dbReference type="SUPFAM" id="SSF109998">
    <property type="entry name" value="Triger factor/SurA peptide-binding domain-like"/>
    <property type="match status" value="1"/>
</dbReference>
<sequence length="362" mass="40800">MKRLAIGFALLLSAVAGVFAQNDFQPLAVVKLNKSETITLKQLKTRANFVLTQYKPYGIKELTSDQKKQILENLIDEKLITQAAAKEGMSVTDSQVTSAFLNTFSQQLGTSVTEAQLEDLIKQRTGLTLDGYLKENSGMGTAEYKAYLKNQLIAQQYVYTKKQNELQKVAATDDEIRNAYEMNKSTFVWNDMLKLFLVIVPAGDDKVAARALATDLRNQYVKDNKQGSKMKVSEDNGKKYRAGDLTVAKTAQQAQQLGWSYDKIIELFGKDIGFVSEITETDTDFQFYAVLKKFDAKMLALSDVVQPETTVTVYDYIKQNLTSQKQSQYFSESVQKIAEELDTPENVERKKTGDDLVKLLNW</sequence>
<dbReference type="InterPro" id="IPR050245">
    <property type="entry name" value="PrsA_foldase"/>
</dbReference>
<dbReference type="Gene3D" id="3.10.50.40">
    <property type="match status" value="1"/>
</dbReference>
<dbReference type="InterPro" id="IPR027304">
    <property type="entry name" value="Trigger_fact/SurA_dom_sf"/>
</dbReference>
<accession>A0A7T3RCK1</accession>
<organism evidence="2 3">
    <name type="scientific">Treponema peruense</name>
    <dbReference type="NCBI Taxonomy" id="2787628"/>
    <lineage>
        <taxon>Bacteria</taxon>
        <taxon>Pseudomonadati</taxon>
        <taxon>Spirochaetota</taxon>
        <taxon>Spirochaetia</taxon>
        <taxon>Spirochaetales</taxon>
        <taxon>Treponemataceae</taxon>
        <taxon>Treponema</taxon>
    </lineage>
</organism>
<keyword evidence="1" id="KW-0732">Signal</keyword>
<reference evidence="2 3" key="1">
    <citation type="submission" date="2020-11" db="EMBL/GenBank/DDBJ databases">
        <title>Treponema Peruensis nv. sp., first commensal Treponema isolated from human feces.</title>
        <authorList>
            <person name="Belkhou C."/>
            <person name="Raes J."/>
        </authorList>
    </citation>
    <scope>NUCLEOTIDE SEQUENCE [LARGE SCALE GENOMIC DNA]</scope>
    <source>
        <strain evidence="2 3">RCC2812</strain>
    </source>
</reference>